<feature type="region of interest" description="Disordered" evidence="6">
    <location>
        <begin position="1580"/>
        <end position="1680"/>
    </location>
</feature>
<feature type="region of interest" description="Disordered" evidence="6">
    <location>
        <begin position="1184"/>
        <end position="1207"/>
    </location>
</feature>
<dbReference type="EMBL" id="CAJVCH010189232">
    <property type="protein sequence ID" value="CAG7730121.1"/>
    <property type="molecule type" value="Genomic_DNA"/>
</dbReference>
<evidence type="ECO:0000256" key="3">
    <source>
        <dbReference type="ARBA" id="ARBA00022771"/>
    </source>
</evidence>
<feature type="compositionally biased region" description="Polar residues" evidence="6">
    <location>
        <begin position="1639"/>
        <end position="1650"/>
    </location>
</feature>
<feature type="domain" description="C2H2-type" evidence="7">
    <location>
        <begin position="1757"/>
        <end position="1784"/>
    </location>
</feature>
<feature type="region of interest" description="Disordered" evidence="6">
    <location>
        <begin position="109"/>
        <end position="142"/>
    </location>
</feature>
<keyword evidence="2" id="KW-0677">Repeat</keyword>
<name>A0A8J2KRI7_9HEXA</name>
<protein>
    <recommendedName>
        <fullName evidence="7">C2H2-type domain-containing protein</fullName>
    </recommendedName>
</protein>
<feature type="compositionally biased region" description="Basic and acidic residues" evidence="6">
    <location>
        <begin position="769"/>
        <end position="793"/>
    </location>
</feature>
<feature type="compositionally biased region" description="Polar residues" evidence="6">
    <location>
        <begin position="739"/>
        <end position="748"/>
    </location>
</feature>
<feature type="region of interest" description="Disordered" evidence="6">
    <location>
        <begin position="1316"/>
        <end position="1380"/>
    </location>
</feature>
<dbReference type="SMART" id="SM00355">
    <property type="entry name" value="ZnF_C2H2"/>
    <property type="match status" value="19"/>
</dbReference>
<feature type="domain" description="C2H2-type" evidence="7">
    <location>
        <begin position="2268"/>
        <end position="2291"/>
    </location>
</feature>
<dbReference type="InterPro" id="IPR050688">
    <property type="entry name" value="Zinc_finger/UBP_domain"/>
</dbReference>
<dbReference type="GO" id="GO:0008270">
    <property type="term" value="F:zinc ion binding"/>
    <property type="evidence" value="ECO:0007669"/>
    <property type="project" value="UniProtKB-KW"/>
</dbReference>
<feature type="compositionally biased region" description="Acidic residues" evidence="6">
    <location>
        <begin position="986"/>
        <end position="997"/>
    </location>
</feature>
<feature type="compositionally biased region" description="Acidic residues" evidence="6">
    <location>
        <begin position="1580"/>
        <end position="1589"/>
    </location>
</feature>
<evidence type="ECO:0000259" key="7">
    <source>
        <dbReference type="PROSITE" id="PS50157"/>
    </source>
</evidence>
<feature type="compositionally biased region" description="Low complexity" evidence="6">
    <location>
        <begin position="685"/>
        <end position="698"/>
    </location>
</feature>
<feature type="region of interest" description="Disordered" evidence="6">
    <location>
        <begin position="165"/>
        <end position="203"/>
    </location>
</feature>
<feature type="domain" description="C2H2-type" evidence="7">
    <location>
        <begin position="1963"/>
        <end position="1993"/>
    </location>
</feature>
<evidence type="ECO:0000256" key="6">
    <source>
        <dbReference type="SAM" id="MobiDB-lite"/>
    </source>
</evidence>
<feature type="region of interest" description="Disordered" evidence="6">
    <location>
        <begin position="678"/>
        <end position="1058"/>
    </location>
</feature>
<dbReference type="GO" id="GO:0005634">
    <property type="term" value="C:nucleus"/>
    <property type="evidence" value="ECO:0007669"/>
    <property type="project" value="TreeGrafter"/>
</dbReference>
<feature type="compositionally biased region" description="Basic and acidic residues" evidence="6">
    <location>
        <begin position="722"/>
        <end position="737"/>
    </location>
</feature>
<keyword evidence="3 5" id="KW-0863">Zinc-finger</keyword>
<feature type="compositionally biased region" description="Polar residues" evidence="6">
    <location>
        <begin position="846"/>
        <end position="855"/>
    </location>
</feature>
<feature type="compositionally biased region" description="Basic and acidic residues" evidence="6">
    <location>
        <begin position="835"/>
        <end position="845"/>
    </location>
</feature>
<feature type="compositionally biased region" description="Basic and acidic residues" evidence="6">
    <location>
        <begin position="856"/>
        <end position="872"/>
    </location>
</feature>
<feature type="compositionally biased region" description="Polar residues" evidence="6">
    <location>
        <begin position="1590"/>
        <end position="1605"/>
    </location>
</feature>
<feature type="region of interest" description="Disordered" evidence="6">
    <location>
        <begin position="1692"/>
        <end position="1714"/>
    </location>
</feature>
<feature type="compositionally biased region" description="Basic and acidic residues" evidence="6">
    <location>
        <begin position="1653"/>
        <end position="1667"/>
    </location>
</feature>
<dbReference type="Proteomes" id="UP000708208">
    <property type="component" value="Unassembled WGS sequence"/>
</dbReference>
<feature type="compositionally biased region" description="Polar residues" evidence="6">
    <location>
        <begin position="248"/>
        <end position="257"/>
    </location>
</feature>
<evidence type="ECO:0000313" key="9">
    <source>
        <dbReference type="Proteomes" id="UP000708208"/>
    </source>
</evidence>
<feature type="compositionally biased region" description="Polar residues" evidence="6">
    <location>
        <begin position="591"/>
        <end position="603"/>
    </location>
</feature>
<feature type="compositionally biased region" description="Basic residues" evidence="6">
    <location>
        <begin position="1257"/>
        <end position="1267"/>
    </location>
</feature>
<accession>A0A8J2KRI7</accession>
<dbReference type="PROSITE" id="PS50157">
    <property type="entry name" value="ZINC_FINGER_C2H2_2"/>
    <property type="match status" value="4"/>
</dbReference>
<dbReference type="PANTHER" id="PTHR24403:SF67">
    <property type="entry name" value="FI01116P-RELATED"/>
    <property type="match status" value="1"/>
</dbReference>
<feature type="compositionally biased region" description="Acidic residues" evidence="6">
    <location>
        <begin position="1612"/>
        <end position="1632"/>
    </location>
</feature>
<feature type="domain" description="C2H2-type" evidence="7">
    <location>
        <begin position="2368"/>
        <end position="2396"/>
    </location>
</feature>
<dbReference type="GO" id="GO:0045944">
    <property type="term" value="P:positive regulation of transcription by RNA polymerase II"/>
    <property type="evidence" value="ECO:0007669"/>
    <property type="project" value="TreeGrafter"/>
</dbReference>
<feature type="compositionally biased region" description="Low complexity" evidence="6">
    <location>
        <begin position="2200"/>
        <end position="2229"/>
    </location>
</feature>
<evidence type="ECO:0000256" key="5">
    <source>
        <dbReference type="PROSITE-ProRule" id="PRU00042"/>
    </source>
</evidence>
<comment type="caution">
    <text evidence="8">The sequence shown here is derived from an EMBL/GenBank/DDBJ whole genome shotgun (WGS) entry which is preliminary data.</text>
</comment>
<feature type="region of interest" description="Disordered" evidence="6">
    <location>
        <begin position="625"/>
        <end position="665"/>
    </location>
</feature>
<reference evidence="8" key="1">
    <citation type="submission" date="2021-06" db="EMBL/GenBank/DDBJ databases">
        <authorList>
            <person name="Hodson N. C."/>
            <person name="Mongue J. A."/>
            <person name="Jaron S. K."/>
        </authorList>
    </citation>
    <scope>NUCLEOTIDE SEQUENCE</scope>
</reference>
<dbReference type="OrthoDB" id="4737882at2759"/>
<proteinExistence type="predicted"/>
<evidence type="ECO:0000313" key="8">
    <source>
        <dbReference type="EMBL" id="CAG7730121.1"/>
    </source>
</evidence>
<gene>
    <name evidence="8" type="ORF">AFUS01_LOCUS18791</name>
</gene>
<dbReference type="PANTHER" id="PTHR24403">
    <property type="entry name" value="ZINC FINGER PROTEIN"/>
    <property type="match status" value="1"/>
</dbReference>
<feature type="compositionally biased region" description="Acidic residues" evidence="6">
    <location>
        <begin position="819"/>
        <end position="828"/>
    </location>
</feature>
<feature type="compositionally biased region" description="Basic and acidic residues" evidence="6">
    <location>
        <begin position="264"/>
        <end position="405"/>
    </location>
</feature>
<feature type="compositionally biased region" description="Basic residues" evidence="6">
    <location>
        <begin position="2446"/>
        <end position="2455"/>
    </location>
</feature>
<dbReference type="InterPro" id="IPR013087">
    <property type="entry name" value="Znf_C2H2_type"/>
</dbReference>
<feature type="compositionally biased region" description="Polar residues" evidence="6">
    <location>
        <begin position="574"/>
        <end position="583"/>
    </location>
</feature>
<feature type="compositionally biased region" description="Basic residues" evidence="6">
    <location>
        <begin position="1153"/>
        <end position="1163"/>
    </location>
</feature>
<organism evidence="8 9">
    <name type="scientific">Allacma fusca</name>
    <dbReference type="NCBI Taxonomy" id="39272"/>
    <lineage>
        <taxon>Eukaryota</taxon>
        <taxon>Metazoa</taxon>
        <taxon>Ecdysozoa</taxon>
        <taxon>Arthropoda</taxon>
        <taxon>Hexapoda</taxon>
        <taxon>Collembola</taxon>
        <taxon>Symphypleona</taxon>
        <taxon>Sminthuridae</taxon>
        <taxon>Allacma</taxon>
    </lineage>
</organism>
<feature type="compositionally biased region" description="Pro residues" evidence="6">
    <location>
        <begin position="955"/>
        <end position="964"/>
    </location>
</feature>
<feature type="region of interest" description="Disordered" evidence="6">
    <location>
        <begin position="558"/>
        <end position="603"/>
    </location>
</feature>
<feature type="region of interest" description="Disordered" evidence="6">
    <location>
        <begin position="223"/>
        <end position="405"/>
    </location>
</feature>
<feature type="compositionally biased region" description="Polar residues" evidence="6">
    <location>
        <begin position="699"/>
        <end position="709"/>
    </location>
</feature>
<feature type="compositionally biased region" description="Low complexity" evidence="6">
    <location>
        <begin position="123"/>
        <end position="139"/>
    </location>
</feature>
<feature type="region of interest" description="Disordered" evidence="6">
    <location>
        <begin position="1250"/>
        <end position="1287"/>
    </location>
</feature>
<evidence type="ECO:0000256" key="2">
    <source>
        <dbReference type="ARBA" id="ARBA00022737"/>
    </source>
</evidence>
<keyword evidence="9" id="KW-1185">Reference proteome</keyword>
<evidence type="ECO:0000256" key="4">
    <source>
        <dbReference type="ARBA" id="ARBA00022833"/>
    </source>
</evidence>
<keyword evidence="4" id="KW-0862">Zinc</keyword>
<feature type="region of interest" description="Disordered" evidence="6">
    <location>
        <begin position="1105"/>
        <end position="1166"/>
    </location>
</feature>
<feature type="region of interest" description="Disordered" evidence="6">
    <location>
        <begin position="2198"/>
        <end position="2231"/>
    </location>
</feature>
<feature type="compositionally biased region" description="Polar residues" evidence="6">
    <location>
        <begin position="1040"/>
        <end position="1055"/>
    </location>
</feature>
<dbReference type="PROSITE" id="PS00028">
    <property type="entry name" value="ZINC_FINGER_C2H2_1"/>
    <property type="match status" value="5"/>
</dbReference>
<keyword evidence="1" id="KW-0479">Metal-binding</keyword>
<sequence length="2861" mass="323116">MSRSYNSSYNNFEYGWRNSTIQDQQSDRKILDLIEKIRTCKPYLQKRLKVIEESGQLKLLREEVKDIEYWLEIAQEVRADIIYGVETLEVVHEKMMEMVRLHPIQGAFTTNRIDDSDDDSDSAPRSPSPGISGSEFSSSTRIIPLEKSQSENDYLRSKDFLVTSNDSSHRRSVNNTGFDPHRSDTRFNNDWGPGSPSNLEFSRRGDTDMRLDRYDAFNSANARCFGRGRGRGRPVEEPRVGTPDNHSRNSPWNNEGSSPWDAFRNVDRGRPRSRDHSDDSSRDFDYRDTERSRERSPDRKIFRDPRARPRDDITEHDRGRPFIRDQDFREYTRDRDISRDRSGDSDRSRESDRGGSMDRPRSRPHDLPNDRDWSRPNDRPIERDRPLDKDRISDERGFSYRDRSSDERSFVYRDRDLREQNRDRHVEHRRSDFCETDNRDNWSNSSVNSNSHLHLSAHNSNFNSADSNLPTMASFLMGQSMIGSPQQQNMGMMSPLHNVSLPNMNRQQQSNIGMIPRGMPSHSPNININSPAQSASSRNSTLNVAMGQHSPQQFHNSFQPRVGNPRQPLLPTPVNRTNMTSQRFGAHYPASPNQGNPPRVAMTTNIFDPATRTTDAADFADQFRQKAQQHFAKPPRPRHPPPGHTVTSPAPRPPVAGSNSITNPNLATNQIAADLPSDPRRRSQLQRQMQQQQQQQQQNSVNTTANVSIAPNDPRRQPLSPTKEKDKDKNKSLEKVNDSAVSNSLPTSSKKREGVSSSENSPLKSVMRRTVERVREAVAKEIPKTSKIQELRKSLSKQGFHRLGTKSKSAFEEASSEMHEEDEKDTDGDASVTKSVEKSGEESKTSDSSPGSNKTSPRDLRGRSDRGKDRKLSQQSDEDEVERKKRGTSVTATVPDEEDRDPRRKTRRTVQLESEAANKKVAQTRRSPSKSKLDKPIIPCPKIDTSFRIPKIKKPPPPAEPEPPPVEEEPNFSSVETSPPHSPEPLDNDGNDSDSEEKELLNEEPVQIPSSPKQPEPEPTVANKEPKTTIGNTAKPGLETDTSAATSLAESQNPGGDTDLLLRQFMIKSIGLSGDILEQIVSNPSAMDKIKSLLKNHVSEIVSKDPIDNSTNADNTESLRNKEGEEDTSEDHGRHVLSPEPHDEDELPCRSRSTARRKSHKRRSSLEKLHDALREMNFDAVLPLGPRRAANTRSQSEEASTSTEQHPMDNVAESIQNVIDNVIESGKEDLIPSQTQFPEESKEAEVEILEASNVPLRGKRGRKRKQPVKPAAVEKKRGRKPGLGGGVSVSAKAAIAAVAAIPDIEVSPTPAVPLQEENGVEKNEPSKPPIPPGNKKRGRRPIPKPTIVETSKSPKKNSSPVKPTRTLPVREPNPDGRVTRSMIKPAGVQINQGLGRVKLEADFIPAPLVTSKIEPPDPKENTSTDVTLLVTPEKQNGIKVKIVEKTPKVKPKIAVPAPVASADVEEQTVSAKAIPNNNMSVFLYDSKDDANVRECISSHDRLLNDAGTSLVVKKVFPENLFGEFIKNILTHTKTEAPVTTEQKKSSMIMSESFSDKITKECKETLEWMLSVLQFKSSEDCGIDSEENQDTSDLYNPPENNDTQPSVAKCMVDIDDNEDDDDEPYEDEYELDQEAVGGDSSVSNNRCNSPSYVEKGREQCATDPRFESKASSNNEDDDDINFPFSDFCPNNIFSKDDSEDMNADSPQDGENQDMRRKTDLAGTELYRCANENCGYKAATAATFKDHCLTCTFAKEGKLYCFHCERRLKSIVSLMEHLKIHGKPRQLCSLCNFRAWFASEITKHLKNAHKVYNCKVIKEGNEDEDPVHVMYPKEVANRLTLPNDLLQNHILYTSKVQFQPSEIDSVPKACIFTSLLHCAVCEYSTKVRSNIIRHLELHSRSEKDGGTTQVPNKAPVNPVPCLERKELMFDKMTNWAGSSHANKIGGVSKEDTLKLPKFVVDQFRYVCSVSSCKQITGQDDILCAHMKALHFKEKFYVCPHCQEEDGTKHDPRNSVLIEKIPHHLKLHGPRLSKCGHCDYIHYSSISMEKHVATKHVEKKPIFYLIRDLDNDGNALLRRTSVDDPVKGHHERWRCTLCRAHLSSWEDAKKHCVSVHKVKNQFECSYCHFGSDSIYAITSHLANKSCRSNQGDPKILIAFLRNEAFEGSDPKTEDGVNVPIWRRDAPRVKHIRGIFLDDENTRPSCSSSSAPKVSQPKSCPSSSSMSSYSSAAPKPPPVPIWLVCPKCNLFRSKTAIDLRIHLFNELNYLRYKCNICAVQFVTVDSLKAHMNLDHKVTVDDESKAMLPVNEKIESQVYEIISGLLNAQKANAEDKDGRNIENLLCKHCYLQFSSFHNYRTHVLAKHIGSERFKCKHCNAGFWHEAMVKQHHFKSSHSDKPLQVVRNNEFEQMLTPEFWFKEYGIPHNKSIKSASIGRPEDEDGSYSPKGNIKRSYKRRSISTTSDTDKDDTEDSLKPPGAKKMLKNFKELSTVYKCDHCMVTNFTKRGIRSHWSRSHGMAELPCRYYECKSFDDNYKLTDGYVLKCSTCTFETSSIEHYQTHHEVDHPGKSFRFKRRKRNELLKSTGELADVVLCNYCHCEVESVKKLSNHSQLKHPGYPLDYKMMEVRSTQGDGEVSLGKFIEDNVIIECSICRKVCGSLKQYSSHFQAYHDNLPYVDPSMRFTRAYGNHEDSELAEVLPPPNPKISRIASANDDARTSHLSQESMTGECSPPKLLYKCPKCDFKSDNYDSLCSNHLITHLLAYRCPECNLAFHLLLDAQFHIRHFHGIPRIRPSHNGDAYVEFSALKDKITQVTVSVAAPPKRNVILVNLSDEEDFDDPSSFPIPNPEDLDELDVEDVRLLLG</sequence>
<feature type="region of interest" description="Disordered" evidence="6">
    <location>
        <begin position="2426"/>
        <end position="2476"/>
    </location>
</feature>
<evidence type="ECO:0000256" key="1">
    <source>
        <dbReference type="ARBA" id="ARBA00022723"/>
    </source>
</evidence>